<dbReference type="PANTHER" id="PTHR23097">
    <property type="entry name" value="TUMOR NECROSIS FACTOR RECEPTOR SUPERFAMILY MEMBER"/>
    <property type="match status" value="1"/>
</dbReference>
<comment type="caution">
    <text evidence="6">The sequence shown here is derived from an EMBL/GenBank/DDBJ whole genome shotgun (WGS) entry which is preliminary data.</text>
</comment>
<dbReference type="Proteomes" id="UP000678393">
    <property type="component" value="Unassembled WGS sequence"/>
</dbReference>
<keyword evidence="7" id="KW-1185">Reference proteome</keyword>
<evidence type="ECO:0000256" key="1">
    <source>
        <dbReference type="ARBA" id="ARBA00022703"/>
    </source>
</evidence>
<keyword evidence="4" id="KW-1015">Disulfide bond</keyword>
<evidence type="ECO:0000256" key="4">
    <source>
        <dbReference type="ARBA" id="ARBA00023157"/>
    </source>
</evidence>
<keyword evidence="2" id="KW-0732">Signal</keyword>
<evidence type="ECO:0000313" key="7">
    <source>
        <dbReference type="Proteomes" id="UP000678393"/>
    </source>
</evidence>
<feature type="non-terminal residue" evidence="6">
    <location>
        <position position="1"/>
    </location>
</feature>
<accession>A0A8S3YRD6</accession>
<evidence type="ECO:0000256" key="5">
    <source>
        <dbReference type="ARBA" id="ARBA00023180"/>
    </source>
</evidence>
<proteinExistence type="predicted"/>
<evidence type="ECO:0000313" key="6">
    <source>
        <dbReference type="EMBL" id="CAG5117995.1"/>
    </source>
</evidence>
<dbReference type="OrthoDB" id="6157299at2759"/>
<dbReference type="GO" id="GO:0006915">
    <property type="term" value="P:apoptotic process"/>
    <property type="evidence" value="ECO:0007669"/>
    <property type="project" value="UniProtKB-KW"/>
</dbReference>
<dbReference type="EMBL" id="CAJHNH020000486">
    <property type="protein sequence ID" value="CAG5117995.1"/>
    <property type="molecule type" value="Genomic_DNA"/>
</dbReference>
<dbReference type="PANTHER" id="PTHR23097:SF90">
    <property type="entry name" value="TUMOR NECROSIS FACTOR RECEPTOR SUPERFAMILY MEMBER 11B"/>
    <property type="match status" value="1"/>
</dbReference>
<keyword evidence="3" id="KW-0677">Repeat</keyword>
<evidence type="ECO:0000256" key="3">
    <source>
        <dbReference type="ARBA" id="ARBA00022737"/>
    </source>
</evidence>
<sequence>RSCNKHMMRYADHGSTVRDAVCACVEGFHFPNEDQRACVPNKECPKGTVPGIYGTCEPCLPKGGYSDIAGKIKECKPLTICEEQNRCTIKKSNGEMDNECGDIVK</sequence>
<protein>
    <submittedName>
        <fullName evidence="6">Uncharacterized protein</fullName>
    </submittedName>
</protein>
<keyword evidence="1" id="KW-0053">Apoptosis</keyword>
<organism evidence="6 7">
    <name type="scientific">Candidula unifasciata</name>
    <dbReference type="NCBI Taxonomy" id="100452"/>
    <lineage>
        <taxon>Eukaryota</taxon>
        <taxon>Metazoa</taxon>
        <taxon>Spiralia</taxon>
        <taxon>Lophotrochozoa</taxon>
        <taxon>Mollusca</taxon>
        <taxon>Gastropoda</taxon>
        <taxon>Heterobranchia</taxon>
        <taxon>Euthyneura</taxon>
        <taxon>Panpulmonata</taxon>
        <taxon>Eupulmonata</taxon>
        <taxon>Stylommatophora</taxon>
        <taxon>Helicina</taxon>
        <taxon>Helicoidea</taxon>
        <taxon>Geomitridae</taxon>
        <taxon>Candidula</taxon>
    </lineage>
</organism>
<keyword evidence="5" id="KW-0325">Glycoprotein</keyword>
<dbReference type="InterPro" id="IPR052459">
    <property type="entry name" value="TNFRSF_decoy_receptor"/>
</dbReference>
<feature type="non-terminal residue" evidence="6">
    <location>
        <position position="105"/>
    </location>
</feature>
<dbReference type="Gene3D" id="2.10.50.10">
    <property type="entry name" value="Tumor Necrosis Factor Receptor, subunit A, domain 2"/>
    <property type="match status" value="1"/>
</dbReference>
<gene>
    <name evidence="6" type="ORF">CUNI_LOCUS3553</name>
</gene>
<reference evidence="6" key="1">
    <citation type="submission" date="2021-04" db="EMBL/GenBank/DDBJ databases">
        <authorList>
            <consortium name="Molecular Ecology Group"/>
        </authorList>
    </citation>
    <scope>NUCLEOTIDE SEQUENCE</scope>
</reference>
<evidence type="ECO:0000256" key="2">
    <source>
        <dbReference type="ARBA" id="ARBA00022729"/>
    </source>
</evidence>
<dbReference type="AlphaFoldDB" id="A0A8S3YRD6"/>
<name>A0A8S3YRD6_9EUPU</name>